<dbReference type="InterPro" id="IPR057798">
    <property type="entry name" value="PH_YqeB"/>
</dbReference>
<accession>A0A6V8L6I2</accession>
<dbReference type="EMBL" id="BLPG01000001">
    <property type="protein sequence ID" value="GFJ90259.1"/>
    <property type="molecule type" value="Genomic_DNA"/>
</dbReference>
<keyword evidence="1" id="KW-0812">Transmembrane</keyword>
<reference evidence="4 5" key="1">
    <citation type="submission" date="2020-03" db="EMBL/GenBank/DDBJ databases">
        <title>Whole genome shotgun sequence of Phytohabitans rumicis NBRC 108638.</title>
        <authorList>
            <person name="Komaki H."/>
            <person name="Tamura T."/>
        </authorList>
    </citation>
    <scope>NUCLEOTIDE SEQUENCE [LARGE SCALE GENOMIC DNA]</scope>
    <source>
        <strain evidence="4 5">NBRC 108638</strain>
    </source>
</reference>
<name>A0A6V8L6I2_9ACTN</name>
<dbReference type="Pfam" id="PF23493">
    <property type="entry name" value="CysS_C"/>
    <property type="match status" value="1"/>
</dbReference>
<keyword evidence="5" id="KW-1185">Reference proteome</keyword>
<gene>
    <name evidence="4" type="primary">yqeB</name>
    <name evidence="4" type="ORF">Prum_039010</name>
</gene>
<feature type="domain" description="YqeB PH" evidence="3">
    <location>
        <begin position="15"/>
        <end position="167"/>
    </location>
</feature>
<protein>
    <recommendedName>
        <fullName evidence="6">DUF308 domain-containing protein</fullName>
    </recommendedName>
</protein>
<dbReference type="Pfam" id="PF23494">
    <property type="entry name" value="bPH_10"/>
    <property type="match status" value="1"/>
</dbReference>
<feature type="domain" description="Cysteinyl-tRNA ligase anticodon binding" evidence="2">
    <location>
        <begin position="184"/>
        <end position="234"/>
    </location>
</feature>
<dbReference type="Proteomes" id="UP000482960">
    <property type="component" value="Unassembled WGS sequence"/>
</dbReference>
<comment type="caution">
    <text evidence="4">The sequence shown here is derived from an EMBL/GenBank/DDBJ whole genome shotgun (WGS) entry which is preliminary data.</text>
</comment>
<reference evidence="4 5" key="2">
    <citation type="submission" date="2020-03" db="EMBL/GenBank/DDBJ databases">
        <authorList>
            <person name="Ichikawa N."/>
            <person name="Kimura A."/>
            <person name="Kitahashi Y."/>
            <person name="Uohara A."/>
        </authorList>
    </citation>
    <scope>NUCLEOTIDE SEQUENCE [LARGE SCALE GENOMIC DNA]</scope>
    <source>
        <strain evidence="4 5">NBRC 108638</strain>
    </source>
</reference>
<organism evidence="4 5">
    <name type="scientific">Phytohabitans rumicis</name>
    <dbReference type="NCBI Taxonomy" id="1076125"/>
    <lineage>
        <taxon>Bacteria</taxon>
        <taxon>Bacillati</taxon>
        <taxon>Actinomycetota</taxon>
        <taxon>Actinomycetes</taxon>
        <taxon>Micromonosporales</taxon>
        <taxon>Micromonosporaceae</taxon>
    </lineage>
</organism>
<keyword evidence="1" id="KW-1133">Transmembrane helix</keyword>
<feature type="transmembrane region" description="Helical" evidence="1">
    <location>
        <begin position="74"/>
        <end position="94"/>
    </location>
</feature>
<feature type="transmembrane region" description="Helical" evidence="1">
    <location>
        <begin position="21"/>
        <end position="54"/>
    </location>
</feature>
<sequence length="240" mass="25641">MPAMRWQAERMDNETVVSDPAWATAVMWGGLPVAGAGAAWALQAAAGWLASLPWVPFEGPLNLVASVADAEPQATIGALAIGGLAGLVLAFIGAQETLSVTVAGDRVLLGRGDSAQEIGRAAVTAVFVDGKKLVLQGRDAEEIAREGFDLSADRLREAFVAHGYPWATGGDPYRSDFRRWVPDDPDLPGSAAAVLKARAKALDKDDKTDIKELGTELAKLGIVVREEGKRQYWRRTRQHS</sequence>
<evidence type="ECO:0000313" key="5">
    <source>
        <dbReference type="Proteomes" id="UP000482960"/>
    </source>
</evidence>
<dbReference type="InterPro" id="IPR056411">
    <property type="entry name" value="CysS_C"/>
</dbReference>
<evidence type="ECO:0000313" key="4">
    <source>
        <dbReference type="EMBL" id="GFJ90259.1"/>
    </source>
</evidence>
<evidence type="ECO:0000259" key="3">
    <source>
        <dbReference type="Pfam" id="PF23494"/>
    </source>
</evidence>
<evidence type="ECO:0000256" key="1">
    <source>
        <dbReference type="SAM" id="Phobius"/>
    </source>
</evidence>
<proteinExistence type="predicted"/>
<dbReference type="AlphaFoldDB" id="A0A6V8L6I2"/>
<evidence type="ECO:0000259" key="2">
    <source>
        <dbReference type="Pfam" id="PF23493"/>
    </source>
</evidence>
<evidence type="ECO:0008006" key="6">
    <source>
        <dbReference type="Google" id="ProtNLM"/>
    </source>
</evidence>
<keyword evidence="1" id="KW-0472">Membrane</keyword>